<feature type="coiled-coil region" evidence="2">
    <location>
        <begin position="391"/>
        <end position="418"/>
    </location>
</feature>
<keyword evidence="1" id="KW-0479">Metal-binding</keyword>
<keyword evidence="6" id="KW-1185">Reference proteome</keyword>
<evidence type="ECO:0000259" key="4">
    <source>
        <dbReference type="PROSITE" id="PS50158"/>
    </source>
</evidence>
<feature type="region of interest" description="Disordered" evidence="3">
    <location>
        <begin position="1"/>
        <end position="20"/>
    </location>
</feature>
<dbReference type="PANTHER" id="PTHR33680">
    <property type="entry name" value="OS07G0190500 PROTEIN"/>
    <property type="match status" value="1"/>
</dbReference>
<evidence type="ECO:0000256" key="3">
    <source>
        <dbReference type="SAM" id="MobiDB-lite"/>
    </source>
</evidence>
<evidence type="ECO:0000256" key="2">
    <source>
        <dbReference type="SAM" id="Coils"/>
    </source>
</evidence>
<dbReference type="InterPro" id="IPR036875">
    <property type="entry name" value="Znf_CCHC_sf"/>
</dbReference>
<dbReference type="SMART" id="SM00343">
    <property type="entry name" value="ZnF_C2HC"/>
    <property type="match status" value="1"/>
</dbReference>
<evidence type="ECO:0000313" key="5">
    <source>
        <dbReference type="EMBL" id="GKV44371.1"/>
    </source>
</evidence>
<gene>
    <name evidence="5" type="ORF">SLEP1_g51563</name>
</gene>
<feature type="compositionally biased region" description="Polar residues" evidence="3">
    <location>
        <begin position="186"/>
        <end position="195"/>
    </location>
</feature>
<dbReference type="GO" id="GO:0003676">
    <property type="term" value="F:nucleic acid binding"/>
    <property type="evidence" value="ECO:0007669"/>
    <property type="project" value="InterPro"/>
</dbReference>
<sequence length="432" mass="48486">MACEVQGEGDPSPLATSPSTQRKLNGNCYGCGQKGHWIANCPTKIGKGSSTPPGSHNNVPVLRCGCHRTCRVRVSHTEKNPNRKYYYCPECEFIGFCDTFEAIVCPCGAGFCTINLEGDGEKGPKNYHKQNKRYYYTCRIKKGHGACDFTQFGSAQHPWPSPVVPIFSPKDKPPLEETPTHHPVARNQQDSSDGSNLVTVEGRIHVSRLGSQSEIHGRQIAFCNQMSSAGDSPTQCKIVYILGVRVFGWLGRLVFSPSRSLADPPFYYADIYDHNRTSSIWQLSHAPSVNVVALEQVFPASPREDAHPFGIPSSHKRLRNAGQNDPLLGDLMERHMIEKCRYDDICQMHQEALSAFTTCDKQLQSLRERSAVIRNMLGEVEKLLLPCETETEKLKNDVQELSKQLMHSKRKMEVTSRELMEAVRDDLEKARY</sequence>
<comment type="caution">
    <text evidence="5">The sequence shown here is derived from an EMBL/GenBank/DDBJ whole genome shotgun (WGS) entry which is preliminary data.</text>
</comment>
<dbReference type="InterPro" id="IPR001878">
    <property type="entry name" value="Znf_CCHC"/>
</dbReference>
<dbReference type="SUPFAM" id="SSF57756">
    <property type="entry name" value="Retrovirus zinc finger-like domains"/>
    <property type="match status" value="1"/>
</dbReference>
<accession>A0AAV5M3R9</accession>
<proteinExistence type="predicted"/>
<dbReference type="AlphaFoldDB" id="A0AAV5M3R9"/>
<name>A0AAV5M3R9_9ROSI</name>
<feature type="compositionally biased region" description="Basic and acidic residues" evidence="3">
    <location>
        <begin position="171"/>
        <end position="180"/>
    </location>
</feature>
<dbReference type="PROSITE" id="PS50158">
    <property type="entry name" value="ZF_CCHC"/>
    <property type="match status" value="1"/>
</dbReference>
<evidence type="ECO:0000313" key="6">
    <source>
        <dbReference type="Proteomes" id="UP001054252"/>
    </source>
</evidence>
<dbReference type="EMBL" id="BPVZ01000180">
    <property type="protein sequence ID" value="GKV44371.1"/>
    <property type="molecule type" value="Genomic_DNA"/>
</dbReference>
<feature type="region of interest" description="Disordered" evidence="3">
    <location>
        <begin position="171"/>
        <end position="195"/>
    </location>
</feature>
<protein>
    <recommendedName>
        <fullName evidence="4">CCHC-type domain-containing protein</fullName>
    </recommendedName>
</protein>
<dbReference type="Proteomes" id="UP001054252">
    <property type="component" value="Unassembled WGS sequence"/>
</dbReference>
<dbReference type="Gene3D" id="4.10.60.10">
    <property type="entry name" value="Zinc finger, CCHC-type"/>
    <property type="match status" value="1"/>
</dbReference>
<dbReference type="GO" id="GO:0008270">
    <property type="term" value="F:zinc ion binding"/>
    <property type="evidence" value="ECO:0007669"/>
    <property type="project" value="UniProtKB-KW"/>
</dbReference>
<organism evidence="5 6">
    <name type="scientific">Rubroshorea leprosula</name>
    <dbReference type="NCBI Taxonomy" id="152421"/>
    <lineage>
        <taxon>Eukaryota</taxon>
        <taxon>Viridiplantae</taxon>
        <taxon>Streptophyta</taxon>
        <taxon>Embryophyta</taxon>
        <taxon>Tracheophyta</taxon>
        <taxon>Spermatophyta</taxon>
        <taxon>Magnoliopsida</taxon>
        <taxon>eudicotyledons</taxon>
        <taxon>Gunneridae</taxon>
        <taxon>Pentapetalae</taxon>
        <taxon>rosids</taxon>
        <taxon>malvids</taxon>
        <taxon>Malvales</taxon>
        <taxon>Dipterocarpaceae</taxon>
        <taxon>Rubroshorea</taxon>
    </lineage>
</organism>
<keyword evidence="1" id="KW-0862">Zinc</keyword>
<dbReference type="PANTHER" id="PTHR33680:SF1">
    <property type="entry name" value="OS05G0489500 PROTEIN"/>
    <property type="match status" value="1"/>
</dbReference>
<evidence type="ECO:0000256" key="1">
    <source>
        <dbReference type="PROSITE-ProRule" id="PRU00047"/>
    </source>
</evidence>
<keyword evidence="1" id="KW-0863">Zinc-finger</keyword>
<feature type="domain" description="CCHC-type" evidence="4">
    <location>
        <begin position="28"/>
        <end position="42"/>
    </location>
</feature>
<keyword evidence="2" id="KW-0175">Coiled coil</keyword>
<reference evidence="5 6" key="1">
    <citation type="journal article" date="2021" name="Commun. Biol.">
        <title>The genome of Shorea leprosula (Dipterocarpaceae) highlights the ecological relevance of drought in aseasonal tropical rainforests.</title>
        <authorList>
            <person name="Ng K.K.S."/>
            <person name="Kobayashi M.J."/>
            <person name="Fawcett J.A."/>
            <person name="Hatakeyama M."/>
            <person name="Paape T."/>
            <person name="Ng C.H."/>
            <person name="Ang C.C."/>
            <person name="Tnah L.H."/>
            <person name="Lee C.T."/>
            <person name="Nishiyama T."/>
            <person name="Sese J."/>
            <person name="O'Brien M.J."/>
            <person name="Copetti D."/>
            <person name="Mohd Noor M.I."/>
            <person name="Ong R.C."/>
            <person name="Putra M."/>
            <person name="Sireger I.Z."/>
            <person name="Indrioko S."/>
            <person name="Kosugi Y."/>
            <person name="Izuno A."/>
            <person name="Isagi Y."/>
            <person name="Lee S.L."/>
            <person name="Shimizu K.K."/>
        </authorList>
    </citation>
    <scope>NUCLEOTIDE SEQUENCE [LARGE SCALE GENOMIC DNA]</scope>
    <source>
        <strain evidence="5">214</strain>
    </source>
</reference>